<evidence type="ECO:0000313" key="14">
    <source>
        <dbReference type="Proteomes" id="UP000438429"/>
    </source>
</evidence>
<evidence type="ECO:0000256" key="8">
    <source>
        <dbReference type="ARBA" id="ARBA00022918"/>
    </source>
</evidence>
<dbReference type="PANTHER" id="PTHR37984">
    <property type="entry name" value="PROTEIN CBG26694"/>
    <property type="match status" value="1"/>
</dbReference>
<comment type="caution">
    <text evidence="13">The sequence shown here is derived from an EMBL/GenBank/DDBJ whole genome shotgun (WGS) entry which is preliminary data.</text>
</comment>
<feature type="domain" description="Reverse transcriptase" evidence="10">
    <location>
        <begin position="138"/>
        <end position="220"/>
    </location>
</feature>
<evidence type="ECO:0000256" key="5">
    <source>
        <dbReference type="ARBA" id="ARBA00022722"/>
    </source>
</evidence>
<dbReference type="Pfam" id="PF00078">
    <property type="entry name" value="RVT_1"/>
    <property type="match status" value="1"/>
</dbReference>
<accession>A0A6A4SMX7</accession>
<evidence type="ECO:0000256" key="4">
    <source>
        <dbReference type="ARBA" id="ARBA00022695"/>
    </source>
</evidence>
<dbReference type="PANTHER" id="PTHR37984:SF7">
    <property type="entry name" value="INTEGRASE CATALYTIC DOMAIN-CONTAINING PROTEIN"/>
    <property type="match status" value="1"/>
</dbReference>
<dbReference type="SUPFAM" id="SSF56672">
    <property type="entry name" value="DNA/RNA polymerases"/>
    <property type="match status" value="1"/>
</dbReference>
<evidence type="ECO:0000256" key="6">
    <source>
        <dbReference type="ARBA" id="ARBA00022759"/>
    </source>
</evidence>
<dbReference type="FunFam" id="1.10.340.70:FF:000003">
    <property type="entry name" value="Protein CBG25708"/>
    <property type="match status" value="1"/>
</dbReference>
<dbReference type="InterPro" id="IPR000477">
    <property type="entry name" value="RT_dom"/>
</dbReference>
<keyword evidence="8" id="KW-0695">RNA-directed DNA polymerase</keyword>
<dbReference type="Proteomes" id="UP000438429">
    <property type="component" value="Unassembled WGS sequence"/>
</dbReference>
<evidence type="ECO:0000256" key="1">
    <source>
        <dbReference type="ARBA" id="ARBA00010879"/>
    </source>
</evidence>
<dbReference type="EC" id="3.1.26.4" evidence="2"/>
<keyword evidence="6" id="KW-0255">Endonuclease</keyword>
<keyword evidence="7" id="KW-0378">Hydrolase</keyword>
<sequence>MIGNENKKAAHQAKGTVWHETATIRGVAINFKLDTGADANFLLMHMYGQLPGPIQLRPTETVLIAFGGARLPAEGVASLECRTTKRKAVLDFHVSSRADKQILGGEACEELQLVKRVEALIAASPQQGKPPATKEELLQRLPFGIKSASEVFQQKNCETFGDIPGVYVIADDMKLAASSEREHDEILQKVMERAKTANVKFNKDKNQFKVDTVKYMGHIITAAGQRADDTKIKANVDMPTQEDKQSLQRLLGMTKFLAQYIPNEASLKAPLRQLLKKDIAWQWCPHHSAALQTLKSTLTQAPVLRFHEYVYGRPITVQSDHKPLEVIMRKPLSKELARLQGMLLQLQRYDLDVTYTPGKHMYIADTLSRSTASRDSDNINENPCDERVVYAFEATDALSEETLSQLKKTTAADIVLQAVCEKHMKGWPMKKKILDRKLHSYWQVKDNISIENDIVMVGDKIIIPKSFRSVILEKLHLAHQGVQRTKAKARKVLYWPGMARDIETMVEKCLQ</sequence>
<keyword evidence="5" id="KW-0540">Nuclease</keyword>
<evidence type="ECO:0000259" key="11">
    <source>
        <dbReference type="Pfam" id="PF17917"/>
    </source>
</evidence>
<evidence type="ECO:0000256" key="7">
    <source>
        <dbReference type="ARBA" id="ARBA00022801"/>
    </source>
</evidence>
<evidence type="ECO:0000259" key="10">
    <source>
        <dbReference type="Pfam" id="PF00078"/>
    </source>
</evidence>
<dbReference type="Pfam" id="PF17921">
    <property type="entry name" value="Integrase_H2C2"/>
    <property type="match status" value="1"/>
</dbReference>
<comment type="similarity">
    <text evidence="1">Belongs to the beta type-B retroviral polymerase family. HERV class-II K(HML-2) pol subfamily.</text>
</comment>
<dbReference type="InterPro" id="IPR043502">
    <property type="entry name" value="DNA/RNA_pol_sf"/>
</dbReference>
<reference evidence="13 14" key="1">
    <citation type="submission" date="2019-06" db="EMBL/GenBank/DDBJ databases">
        <title>Draft genomes of female and male turbot (Scophthalmus maximus).</title>
        <authorList>
            <person name="Xu H."/>
            <person name="Xu X.-W."/>
            <person name="Shao C."/>
            <person name="Chen S."/>
        </authorList>
    </citation>
    <scope>NUCLEOTIDE SEQUENCE [LARGE SCALE GENOMIC DNA]</scope>
    <source>
        <strain evidence="13">Ysfricsl-2016a</strain>
        <tissue evidence="13">Blood</tissue>
    </source>
</reference>
<dbReference type="EMBL" id="VEVO01000012">
    <property type="protein sequence ID" value="KAF0033548.1"/>
    <property type="molecule type" value="Genomic_DNA"/>
</dbReference>
<dbReference type="GO" id="GO:0004523">
    <property type="term" value="F:RNA-DNA hybrid ribonuclease activity"/>
    <property type="evidence" value="ECO:0007669"/>
    <property type="project" value="UniProtKB-EC"/>
</dbReference>
<dbReference type="Gene3D" id="3.30.70.270">
    <property type="match status" value="2"/>
</dbReference>
<evidence type="ECO:0000313" key="13">
    <source>
        <dbReference type="EMBL" id="KAF0033548.1"/>
    </source>
</evidence>
<name>A0A6A4SMX7_SCOMX</name>
<feature type="domain" description="Integrase zinc-binding" evidence="12">
    <location>
        <begin position="463"/>
        <end position="510"/>
    </location>
</feature>
<dbReference type="InterPro" id="IPR050951">
    <property type="entry name" value="Retrovirus_Pol_polyprotein"/>
</dbReference>
<gene>
    <name evidence="13" type="ORF">F2P81_013614</name>
</gene>
<dbReference type="InterPro" id="IPR043128">
    <property type="entry name" value="Rev_trsase/Diguanyl_cyclase"/>
</dbReference>
<keyword evidence="4" id="KW-0548">Nucleotidyltransferase</keyword>
<proteinExistence type="inferred from homology"/>
<dbReference type="InterPro" id="IPR041373">
    <property type="entry name" value="RT_RNaseH"/>
</dbReference>
<evidence type="ECO:0000256" key="3">
    <source>
        <dbReference type="ARBA" id="ARBA00022679"/>
    </source>
</evidence>
<dbReference type="Gene3D" id="1.10.340.70">
    <property type="match status" value="1"/>
</dbReference>
<feature type="domain" description="Reverse transcriptase RNase H-like" evidence="11">
    <location>
        <begin position="305"/>
        <end position="349"/>
    </location>
</feature>
<dbReference type="InterPro" id="IPR041588">
    <property type="entry name" value="Integrase_H2C2"/>
</dbReference>
<dbReference type="Pfam" id="PF17917">
    <property type="entry name" value="RT_RNaseH"/>
    <property type="match status" value="1"/>
</dbReference>
<dbReference type="AlphaFoldDB" id="A0A6A4SMX7"/>
<evidence type="ECO:0000256" key="9">
    <source>
        <dbReference type="ARBA" id="ARBA00039658"/>
    </source>
</evidence>
<keyword evidence="3" id="KW-0808">Transferase</keyword>
<evidence type="ECO:0000256" key="2">
    <source>
        <dbReference type="ARBA" id="ARBA00012180"/>
    </source>
</evidence>
<organism evidence="13 14">
    <name type="scientific">Scophthalmus maximus</name>
    <name type="common">Turbot</name>
    <name type="synonym">Psetta maxima</name>
    <dbReference type="NCBI Taxonomy" id="52904"/>
    <lineage>
        <taxon>Eukaryota</taxon>
        <taxon>Metazoa</taxon>
        <taxon>Chordata</taxon>
        <taxon>Craniata</taxon>
        <taxon>Vertebrata</taxon>
        <taxon>Euteleostomi</taxon>
        <taxon>Actinopterygii</taxon>
        <taxon>Neopterygii</taxon>
        <taxon>Teleostei</taxon>
        <taxon>Neoteleostei</taxon>
        <taxon>Acanthomorphata</taxon>
        <taxon>Carangaria</taxon>
        <taxon>Pleuronectiformes</taxon>
        <taxon>Pleuronectoidei</taxon>
        <taxon>Scophthalmidae</taxon>
        <taxon>Scophthalmus</taxon>
    </lineage>
</organism>
<protein>
    <recommendedName>
        <fullName evidence="9">Gypsy retrotransposon integrase-like protein 1</fullName>
        <ecNumber evidence="2">3.1.26.4</ecNumber>
    </recommendedName>
</protein>
<evidence type="ECO:0000259" key="12">
    <source>
        <dbReference type="Pfam" id="PF17921"/>
    </source>
</evidence>